<feature type="region of interest" description="Disordered" evidence="2">
    <location>
        <begin position="373"/>
        <end position="393"/>
    </location>
</feature>
<evidence type="ECO:0000256" key="2">
    <source>
        <dbReference type="SAM" id="MobiDB-lite"/>
    </source>
</evidence>
<evidence type="ECO:0000313" key="3">
    <source>
        <dbReference type="EMBL" id="CAK9051559.1"/>
    </source>
</evidence>
<feature type="coiled-coil region" evidence="1">
    <location>
        <begin position="595"/>
        <end position="622"/>
    </location>
</feature>
<gene>
    <name evidence="3" type="ORF">CCMP2556_LOCUS26141</name>
</gene>
<organism evidence="3 4">
    <name type="scientific">Durusdinium trenchii</name>
    <dbReference type="NCBI Taxonomy" id="1381693"/>
    <lineage>
        <taxon>Eukaryota</taxon>
        <taxon>Sar</taxon>
        <taxon>Alveolata</taxon>
        <taxon>Dinophyceae</taxon>
        <taxon>Suessiales</taxon>
        <taxon>Symbiodiniaceae</taxon>
        <taxon>Durusdinium</taxon>
    </lineage>
</organism>
<dbReference type="Proteomes" id="UP001642484">
    <property type="component" value="Unassembled WGS sequence"/>
</dbReference>
<comment type="caution">
    <text evidence="3">The sequence shown here is derived from an EMBL/GenBank/DDBJ whole genome shotgun (WGS) entry which is preliminary data.</text>
</comment>
<accession>A0ABP0MLG7</accession>
<feature type="coiled-coil region" evidence="1">
    <location>
        <begin position="655"/>
        <end position="692"/>
    </location>
</feature>
<feature type="coiled-coil region" evidence="1">
    <location>
        <begin position="476"/>
        <end position="517"/>
    </location>
</feature>
<name>A0ABP0MLG7_9DINO</name>
<sequence>MHPCRLFPKEVFWNTAGRTIHGSMSNSSSNDVPSSRALEEFFRFMQCQLRMEAEGCLQEDLELPEREANFWQTFRTWVQPNLGKKEKWMPFHTVLGSHELFIVQNIHHNKDLPWNEKRRFLAMFVFRAHCRSNVFREAQLPLMLEEDFWRDPVAQFADDGPATQCMLVYRRKSRQPLQTSAFLAIPERLCQDDDENLARNVAMRTRTLLEVAEKVWPIVHNAKLPSLEKFEEISKTIQAGRRLGETWSKMLMVSIDIAYPHLQLLASTCDVGVGALKALQRLFPSNSMDDPRDVLGNATRAANSSQASAAQSFWRLLAKVESLAQKRFAQLPLVLEQVSTRPGQLSAVTMQVQLCEWRQFLDFLAKAGTPDGLDEEATEEVSGPAKKARRITGKRRADDIGVLLPAPRRKYLRSFSAAGVAPEAEHEDLPDADSEDEMPLSNICMPRMHRVTQVPQVKSNGVQVVCQHESPEGAYANAAREALGQYRAKVASARNAVKAHEAQVQRSKADCEEATSQAMTALRRSSLAEEAVRSAEIETMQLEYLLQASHTKTGVTQDLYQKLDDAGAKLSEGQFEVFAGLPSLAKESSLLPRLSTAAESRMAHIESLMQELENDARAEEMAREPYVDQHAELVSRSSTALQERAAAREAVLATREALRLAQQRCQEALQQLNQQRLALQLAEAEVLSLEQLL</sequence>
<reference evidence="3 4" key="1">
    <citation type="submission" date="2024-02" db="EMBL/GenBank/DDBJ databases">
        <authorList>
            <person name="Chen Y."/>
            <person name="Shah S."/>
            <person name="Dougan E. K."/>
            <person name="Thang M."/>
            <person name="Chan C."/>
        </authorList>
    </citation>
    <scope>NUCLEOTIDE SEQUENCE [LARGE SCALE GENOMIC DNA]</scope>
</reference>
<keyword evidence="4" id="KW-1185">Reference proteome</keyword>
<proteinExistence type="predicted"/>
<evidence type="ECO:0000313" key="4">
    <source>
        <dbReference type="Proteomes" id="UP001642484"/>
    </source>
</evidence>
<dbReference type="EMBL" id="CAXAMN010017947">
    <property type="protein sequence ID" value="CAK9051559.1"/>
    <property type="molecule type" value="Genomic_DNA"/>
</dbReference>
<keyword evidence="1" id="KW-0175">Coiled coil</keyword>
<evidence type="ECO:0000256" key="1">
    <source>
        <dbReference type="SAM" id="Coils"/>
    </source>
</evidence>
<protein>
    <submittedName>
        <fullName evidence="3">Uncharacterized protein</fullName>
    </submittedName>
</protein>